<reference evidence="1" key="1">
    <citation type="journal article" date="2019" name="bioRxiv">
        <title>The Genome of the Zebra Mussel, Dreissena polymorpha: A Resource for Invasive Species Research.</title>
        <authorList>
            <person name="McCartney M.A."/>
            <person name="Auch B."/>
            <person name="Kono T."/>
            <person name="Mallez S."/>
            <person name="Zhang Y."/>
            <person name="Obille A."/>
            <person name="Becker A."/>
            <person name="Abrahante J.E."/>
            <person name="Garbe J."/>
            <person name="Badalamenti J.P."/>
            <person name="Herman A."/>
            <person name="Mangelson H."/>
            <person name="Liachko I."/>
            <person name="Sullivan S."/>
            <person name="Sone E.D."/>
            <person name="Koren S."/>
            <person name="Silverstein K.A.T."/>
            <person name="Beckman K.B."/>
            <person name="Gohl D.M."/>
        </authorList>
    </citation>
    <scope>NUCLEOTIDE SEQUENCE</scope>
    <source>
        <strain evidence="1">Duluth1</strain>
        <tissue evidence="1">Whole animal</tissue>
    </source>
</reference>
<name>A0A9D4KXH4_DREPO</name>
<organism evidence="1 2">
    <name type="scientific">Dreissena polymorpha</name>
    <name type="common">Zebra mussel</name>
    <name type="synonym">Mytilus polymorpha</name>
    <dbReference type="NCBI Taxonomy" id="45954"/>
    <lineage>
        <taxon>Eukaryota</taxon>
        <taxon>Metazoa</taxon>
        <taxon>Spiralia</taxon>
        <taxon>Lophotrochozoa</taxon>
        <taxon>Mollusca</taxon>
        <taxon>Bivalvia</taxon>
        <taxon>Autobranchia</taxon>
        <taxon>Heteroconchia</taxon>
        <taxon>Euheterodonta</taxon>
        <taxon>Imparidentia</taxon>
        <taxon>Neoheterodontei</taxon>
        <taxon>Myida</taxon>
        <taxon>Dreissenoidea</taxon>
        <taxon>Dreissenidae</taxon>
        <taxon>Dreissena</taxon>
    </lineage>
</organism>
<evidence type="ECO:0000313" key="1">
    <source>
        <dbReference type="EMBL" id="KAH3847479.1"/>
    </source>
</evidence>
<sequence>MLYLTYVQCLIRSPVGFDLRLTFDGANDGATSCDVLIAPRSTGHRPDTANAFCTVAWVTLSIVSLNTAGNFASVTSNPFPAYGRLEQMVSTLDLRGLNI</sequence>
<gene>
    <name evidence="1" type="ORF">DPMN_089800</name>
</gene>
<evidence type="ECO:0000313" key="2">
    <source>
        <dbReference type="Proteomes" id="UP000828390"/>
    </source>
</evidence>
<protein>
    <submittedName>
        <fullName evidence="1">Uncharacterized protein</fullName>
    </submittedName>
</protein>
<accession>A0A9D4KXH4</accession>
<keyword evidence="2" id="KW-1185">Reference proteome</keyword>
<dbReference type="AlphaFoldDB" id="A0A9D4KXH4"/>
<dbReference type="EMBL" id="JAIWYP010000003">
    <property type="protein sequence ID" value="KAH3847479.1"/>
    <property type="molecule type" value="Genomic_DNA"/>
</dbReference>
<comment type="caution">
    <text evidence="1">The sequence shown here is derived from an EMBL/GenBank/DDBJ whole genome shotgun (WGS) entry which is preliminary data.</text>
</comment>
<dbReference type="Proteomes" id="UP000828390">
    <property type="component" value="Unassembled WGS sequence"/>
</dbReference>
<reference evidence="1" key="2">
    <citation type="submission" date="2020-11" db="EMBL/GenBank/DDBJ databases">
        <authorList>
            <person name="McCartney M.A."/>
            <person name="Auch B."/>
            <person name="Kono T."/>
            <person name="Mallez S."/>
            <person name="Becker A."/>
            <person name="Gohl D.M."/>
            <person name="Silverstein K.A.T."/>
            <person name="Koren S."/>
            <person name="Bechman K.B."/>
            <person name="Herman A."/>
            <person name="Abrahante J.E."/>
            <person name="Garbe J."/>
        </authorList>
    </citation>
    <scope>NUCLEOTIDE SEQUENCE</scope>
    <source>
        <strain evidence="1">Duluth1</strain>
        <tissue evidence="1">Whole animal</tissue>
    </source>
</reference>
<proteinExistence type="predicted"/>